<dbReference type="InterPro" id="IPR017946">
    <property type="entry name" value="PLC-like_Pdiesterase_TIM-brl"/>
</dbReference>
<organism evidence="2">
    <name type="scientific">Musa acuminata</name>
    <name type="common">Banana</name>
    <name type="synonym">Musa cavendishii</name>
    <dbReference type="NCBI Taxonomy" id="4641"/>
    <lineage>
        <taxon>Eukaryota</taxon>
        <taxon>Viridiplantae</taxon>
        <taxon>Streptophyta</taxon>
        <taxon>Embryophyta</taxon>
        <taxon>Tracheophyta</taxon>
        <taxon>Spermatophyta</taxon>
        <taxon>Magnoliopsida</taxon>
        <taxon>Liliopsida</taxon>
        <taxon>Zingiberales</taxon>
        <taxon>Musaceae</taxon>
        <taxon>Musa</taxon>
    </lineage>
</organism>
<dbReference type="PANTHER" id="PTHR13593:SF89">
    <property type="entry name" value="PLC-LIKE PHOSPHODIESTERASES SUPERFAMILY PROTEIN"/>
    <property type="match status" value="1"/>
</dbReference>
<evidence type="ECO:0000256" key="1">
    <source>
        <dbReference type="SAM" id="MobiDB-lite"/>
    </source>
</evidence>
<dbReference type="GO" id="GO:0006629">
    <property type="term" value="P:lipid metabolic process"/>
    <property type="evidence" value="ECO:0007669"/>
    <property type="project" value="InterPro"/>
</dbReference>
<proteinExistence type="predicted"/>
<dbReference type="SUPFAM" id="SSF51695">
    <property type="entry name" value="PLC-like phosphodiesterases"/>
    <property type="match status" value="1"/>
</dbReference>
<dbReference type="EMBL" id="AY484588">
    <property type="protein sequence ID" value="AAR95996.1"/>
    <property type="molecule type" value="Genomic_DNA"/>
</dbReference>
<protein>
    <submittedName>
        <fullName evidence="2">Uncharacterized protein G9-4</fullName>
    </submittedName>
</protein>
<feature type="compositionally biased region" description="Polar residues" evidence="1">
    <location>
        <begin position="67"/>
        <end position="78"/>
    </location>
</feature>
<sequence length="225" mass="25036">MGSRNWQTSVLGRDTATWRASDAQNERYCVRYQSVHAAGRRSLLRRPSVAPLSRLTRPHRNPVRSYSHISTSAASNGNPVPISRPQKRKNGPSPFLLLVFVGSALLSSAAKLGERCSADQDCDGDLGVCVSIQPYDPRSKDLPFNKYWWQTTHDSFANAAAHSATGATLITFTNQQDDITSQLNVRFFALSHIHLCFRILFPRRGLYASPELSASYTTRGPRKCL</sequence>
<dbReference type="GO" id="GO:0008081">
    <property type="term" value="F:phosphoric diester hydrolase activity"/>
    <property type="evidence" value="ECO:0007669"/>
    <property type="project" value="InterPro"/>
</dbReference>
<gene>
    <name evidence="2" type="primary">G9-4</name>
</gene>
<dbReference type="PANTHER" id="PTHR13593">
    <property type="match status" value="1"/>
</dbReference>
<reference evidence="2" key="1">
    <citation type="journal article" date="2004" name="Theor. Appl. Genet.">
        <title>Gene content and density in banana ( Musa acuminata) as revealed by genomic sequencing of BAC clones.</title>
        <authorList>
            <person name="Aert R."/>
            <person name="Sagi L."/>
            <person name="Volckaert G."/>
        </authorList>
    </citation>
    <scope>NUCLEOTIDE SEQUENCE</scope>
</reference>
<name>Q6RZW1_MUSAC</name>
<evidence type="ECO:0000313" key="2">
    <source>
        <dbReference type="EMBL" id="AAR95996.1"/>
    </source>
</evidence>
<dbReference type="Pfam" id="PF26178">
    <property type="entry name" value="PI-PLC_cat"/>
    <property type="match status" value="1"/>
</dbReference>
<accession>Q6RZW1</accession>
<dbReference type="AlphaFoldDB" id="Q6RZW1"/>
<feature type="region of interest" description="Disordered" evidence="1">
    <location>
        <begin position="49"/>
        <end position="88"/>
    </location>
</feature>
<dbReference type="InterPro" id="IPR051057">
    <property type="entry name" value="PI-PLC_domain"/>
</dbReference>